<dbReference type="Proteomes" id="UP000314294">
    <property type="component" value="Unassembled WGS sequence"/>
</dbReference>
<reference evidence="2 3" key="1">
    <citation type="submission" date="2019-03" db="EMBL/GenBank/DDBJ databases">
        <title>First draft genome of Liparis tanakae, snailfish: a comprehensive survey of snailfish specific genes.</title>
        <authorList>
            <person name="Kim W."/>
            <person name="Song I."/>
            <person name="Jeong J.-H."/>
            <person name="Kim D."/>
            <person name="Kim S."/>
            <person name="Ryu S."/>
            <person name="Song J.Y."/>
            <person name="Lee S.K."/>
        </authorList>
    </citation>
    <scope>NUCLEOTIDE SEQUENCE [LARGE SCALE GENOMIC DNA]</scope>
    <source>
        <tissue evidence="2">Muscle</tissue>
    </source>
</reference>
<feature type="region of interest" description="Disordered" evidence="1">
    <location>
        <begin position="149"/>
        <end position="193"/>
    </location>
</feature>
<feature type="compositionally biased region" description="Basic and acidic residues" evidence="1">
    <location>
        <begin position="157"/>
        <end position="174"/>
    </location>
</feature>
<comment type="caution">
    <text evidence="2">The sequence shown here is derived from an EMBL/GenBank/DDBJ whole genome shotgun (WGS) entry which is preliminary data.</text>
</comment>
<sequence length="265" mass="28251">MVPPPPPGFAPLLTNGCARRSPGGHAGCGAALPGAARLYRCLRFGLTSVWGPLAGRFVLGGGCAEAMTRMAAGAQTGRRARAAGSSYVGWPATGPLKGQPPPWRRRSRRPAANGADEPHESRANQRRPTHGSGLFEEVTSKQVLSDNRCCRPTVGTADREPRRFGRCNSDERRQAAAKGSSAAHDRSGVERTSRRTAWAEALAQREELLPGARDLLFRSISMSVPGSRFESVEQPKTIWSQQAYQRLGSGLADPSVGSGGELNDP</sequence>
<gene>
    <name evidence="2" type="ORF">EYF80_047428</name>
</gene>
<name>A0A4Z2FND5_9TELE</name>
<organism evidence="2 3">
    <name type="scientific">Liparis tanakae</name>
    <name type="common">Tanaka's snailfish</name>
    <dbReference type="NCBI Taxonomy" id="230148"/>
    <lineage>
        <taxon>Eukaryota</taxon>
        <taxon>Metazoa</taxon>
        <taxon>Chordata</taxon>
        <taxon>Craniata</taxon>
        <taxon>Vertebrata</taxon>
        <taxon>Euteleostomi</taxon>
        <taxon>Actinopterygii</taxon>
        <taxon>Neopterygii</taxon>
        <taxon>Teleostei</taxon>
        <taxon>Neoteleostei</taxon>
        <taxon>Acanthomorphata</taxon>
        <taxon>Eupercaria</taxon>
        <taxon>Perciformes</taxon>
        <taxon>Cottioidei</taxon>
        <taxon>Cottales</taxon>
        <taxon>Liparidae</taxon>
        <taxon>Liparis</taxon>
    </lineage>
</organism>
<protein>
    <submittedName>
        <fullName evidence="2">Uncharacterized protein</fullName>
    </submittedName>
</protein>
<evidence type="ECO:0000256" key="1">
    <source>
        <dbReference type="SAM" id="MobiDB-lite"/>
    </source>
</evidence>
<feature type="compositionally biased region" description="Basic and acidic residues" evidence="1">
    <location>
        <begin position="183"/>
        <end position="193"/>
    </location>
</feature>
<evidence type="ECO:0000313" key="2">
    <source>
        <dbReference type="EMBL" id="TNN42415.1"/>
    </source>
</evidence>
<dbReference type="EMBL" id="SRLO01001038">
    <property type="protein sequence ID" value="TNN42415.1"/>
    <property type="molecule type" value="Genomic_DNA"/>
</dbReference>
<dbReference type="AlphaFoldDB" id="A0A4Z2FND5"/>
<feature type="region of interest" description="Disordered" evidence="1">
    <location>
        <begin position="85"/>
        <end position="132"/>
    </location>
</feature>
<evidence type="ECO:0000313" key="3">
    <source>
        <dbReference type="Proteomes" id="UP000314294"/>
    </source>
</evidence>
<keyword evidence="3" id="KW-1185">Reference proteome</keyword>
<proteinExistence type="predicted"/>
<accession>A0A4Z2FND5</accession>